<evidence type="ECO:0000256" key="3">
    <source>
        <dbReference type="ARBA" id="ARBA00022692"/>
    </source>
</evidence>
<proteinExistence type="inferred from homology"/>
<feature type="transmembrane region" description="Helical" evidence="6">
    <location>
        <begin position="90"/>
        <end position="119"/>
    </location>
</feature>
<dbReference type="PANTHER" id="PTHR31548:SF3">
    <property type="entry name" value="CLARIN-3"/>
    <property type="match status" value="1"/>
</dbReference>
<reference evidence="7" key="1">
    <citation type="submission" date="2025-08" db="UniProtKB">
        <authorList>
            <consortium name="Ensembl"/>
        </authorList>
    </citation>
    <scope>IDENTIFICATION</scope>
</reference>
<evidence type="ECO:0000256" key="5">
    <source>
        <dbReference type="ARBA" id="ARBA00023136"/>
    </source>
</evidence>
<evidence type="ECO:0000256" key="4">
    <source>
        <dbReference type="ARBA" id="ARBA00022989"/>
    </source>
</evidence>
<evidence type="ECO:0000313" key="8">
    <source>
        <dbReference type="Proteomes" id="UP000257200"/>
    </source>
</evidence>
<keyword evidence="3 6" id="KW-0812">Transmembrane</keyword>
<feature type="transmembrane region" description="Helical" evidence="6">
    <location>
        <begin position="7"/>
        <end position="28"/>
    </location>
</feature>
<sequence length="231" mass="25352">MPSTEKTLHFVSSALVTAIAVGLLGYSMSDDWTVIKMECATNSNNGTATITVGLFNGKMDRFFCPVFGNSDADYFQVIPELMKTTDSVPAVLQGLVVCLLALCLLFSVCSILISLYNSVSNPYENYLGPSALYGFSSLSACLSLVAIIIFALNTILTSMGETLVQNFSQNIPVSLSNKKTEADIGLYLLIPYIVLSLLAIVCIYTYQRAAYKHKREQQRPTDDVPKEIMMY</sequence>
<dbReference type="GeneTree" id="ENSGT00850000132319"/>
<keyword evidence="8" id="KW-1185">Reference proteome</keyword>
<dbReference type="Proteomes" id="UP000257200">
    <property type="component" value="Unplaced"/>
</dbReference>
<dbReference type="PANTHER" id="PTHR31548">
    <property type="entry name" value="CLARIN"/>
    <property type="match status" value="1"/>
</dbReference>
<dbReference type="FunCoup" id="A0A3Q1FZP3">
    <property type="interactions" value="1348"/>
</dbReference>
<organism evidence="7 8">
    <name type="scientific">Acanthochromis polyacanthus</name>
    <name type="common">spiny chromis</name>
    <dbReference type="NCBI Taxonomy" id="80966"/>
    <lineage>
        <taxon>Eukaryota</taxon>
        <taxon>Metazoa</taxon>
        <taxon>Chordata</taxon>
        <taxon>Craniata</taxon>
        <taxon>Vertebrata</taxon>
        <taxon>Euteleostomi</taxon>
        <taxon>Actinopterygii</taxon>
        <taxon>Neopterygii</taxon>
        <taxon>Teleostei</taxon>
        <taxon>Neoteleostei</taxon>
        <taxon>Acanthomorphata</taxon>
        <taxon>Ovalentaria</taxon>
        <taxon>Pomacentridae</taxon>
        <taxon>Acanthochromis</taxon>
    </lineage>
</organism>
<comment type="similarity">
    <text evidence="2">Belongs to the clarin family.</text>
</comment>
<dbReference type="OrthoDB" id="9450082at2759"/>
<evidence type="ECO:0000256" key="1">
    <source>
        <dbReference type="ARBA" id="ARBA00004141"/>
    </source>
</evidence>
<dbReference type="AlphaFoldDB" id="A0A3Q1FZP3"/>
<dbReference type="Ensembl" id="ENSAPOT00000010259.1">
    <property type="protein sequence ID" value="ENSAPOP00000023861.1"/>
    <property type="gene ID" value="ENSAPOG00000005909.1"/>
</dbReference>
<dbReference type="Pfam" id="PF25807">
    <property type="entry name" value="Clarin-2"/>
    <property type="match status" value="1"/>
</dbReference>
<dbReference type="InterPro" id="IPR026748">
    <property type="entry name" value="Clarin"/>
</dbReference>
<accession>A0A3Q1FZP3</accession>
<feature type="transmembrane region" description="Helical" evidence="6">
    <location>
        <begin position="131"/>
        <end position="152"/>
    </location>
</feature>
<evidence type="ECO:0000256" key="2">
    <source>
        <dbReference type="ARBA" id="ARBA00005787"/>
    </source>
</evidence>
<dbReference type="GO" id="GO:0016020">
    <property type="term" value="C:membrane"/>
    <property type="evidence" value="ECO:0007669"/>
    <property type="project" value="UniProtKB-SubCell"/>
</dbReference>
<keyword evidence="5 6" id="KW-0472">Membrane</keyword>
<dbReference type="InParanoid" id="A0A3Q1FZP3"/>
<evidence type="ECO:0000313" key="7">
    <source>
        <dbReference type="Ensembl" id="ENSAPOP00000023861.1"/>
    </source>
</evidence>
<dbReference type="STRING" id="80966.ENSAPOP00000023861"/>
<evidence type="ECO:0000256" key="6">
    <source>
        <dbReference type="SAM" id="Phobius"/>
    </source>
</evidence>
<name>A0A3Q1FZP3_9TELE</name>
<dbReference type="GO" id="GO:0007605">
    <property type="term" value="P:sensory perception of sound"/>
    <property type="evidence" value="ECO:0007669"/>
    <property type="project" value="UniProtKB-ARBA"/>
</dbReference>
<feature type="transmembrane region" description="Helical" evidence="6">
    <location>
        <begin position="184"/>
        <end position="206"/>
    </location>
</feature>
<protein>
    <submittedName>
        <fullName evidence="7">Clarin 3</fullName>
    </submittedName>
</protein>
<comment type="subcellular location">
    <subcellularLocation>
        <location evidence="1">Membrane</location>
        <topology evidence="1">Multi-pass membrane protein</topology>
    </subcellularLocation>
</comment>
<keyword evidence="4 6" id="KW-1133">Transmembrane helix</keyword>
<reference evidence="7" key="2">
    <citation type="submission" date="2025-09" db="UniProtKB">
        <authorList>
            <consortium name="Ensembl"/>
        </authorList>
    </citation>
    <scope>IDENTIFICATION</scope>
</reference>